<accession>A0A6C0J226</accession>
<evidence type="ECO:0000256" key="1">
    <source>
        <dbReference type="SAM" id="MobiDB-lite"/>
    </source>
</evidence>
<organism evidence="2">
    <name type="scientific">viral metagenome</name>
    <dbReference type="NCBI Taxonomy" id="1070528"/>
    <lineage>
        <taxon>unclassified sequences</taxon>
        <taxon>metagenomes</taxon>
        <taxon>organismal metagenomes</taxon>
    </lineage>
</organism>
<feature type="compositionally biased region" description="Basic residues" evidence="1">
    <location>
        <begin position="310"/>
        <end position="327"/>
    </location>
</feature>
<dbReference type="AlphaFoldDB" id="A0A6C0J226"/>
<feature type="compositionally biased region" description="Basic residues" evidence="1">
    <location>
        <begin position="1"/>
        <end position="38"/>
    </location>
</feature>
<evidence type="ECO:0000313" key="2">
    <source>
        <dbReference type="EMBL" id="QHT99362.1"/>
    </source>
</evidence>
<protein>
    <submittedName>
        <fullName evidence="2">Uncharacterized protein</fullName>
    </submittedName>
</protein>
<dbReference type="EMBL" id="MN740307">
    <property type="protein sequence ID" value="QHT99362.1"/>
    <property type="molecule type" value="Genomic_DNA"/>
</dbReference>
<reference evidence="2" key="1">
    <citation type="journal article" date="2020" name="Nature">
        <title>Giant virus diversity and host interactions through global metagenomics.</title>
        <authorList>
            <person name="Schulz F."/>
            <person name="Roux S."/>
            <person name="Paez-Espino D."/>
            <person name="Jungbluth S."/>
            <person name="Walsh D.A."/>
            <person name="Denef V.J."/>
            <person name="McMahon K.D."/>
            <person name="Konstantinidis K.T."/>
            <person name="Eloe-Fadrosh E.A."/>
            <person name="Kyrpides N.C."/>
            <person name="Woyke T."/>
        </authorList>
    </citation>
    <scope>NUCLEOTIDE SEQUENCE</scope>
    <source>
        <strain evidence="2">GVMAG-M-3300025699-48</strain>
    </source>
</reference>
<sequence>MEFRRKKSYSNKTTRKGKPKSKSTKPRKYKVYSRKNKLQKGGEDGTEYIVTIAIITHGCITTTDTDSLSKYNIRLYNATGDNMQSCDGNLFTRSTHHEELNKFFRKDRPNLDPTNATVKNIPYYFDTMPYDKILGHENPKMGDYIIEKGLSLFIKDLPVGIWLISVHDMNHKLIFPQDPYKKEDPFNLLNINLLNTLNLQFNRGLFFSDHNHITETLIKNDKIIPTKSRIFDGWNVNLNDKNNPTHITFIRLSYFLDLLKYIFGNNVNLNVYDYSCTITCNTVKEQIISPLITDIEMGSPPFINTTIGGTKHKKKKKKKNKKTILST</sequence>
<feature type="region of interest" description="Disordered" evidence="1">
    <location>
        <begin position="308"/>
        <end position="327"/>
    </location>
</feature>
<proteinExistence type="predicted"/>
<name>A0A6C0J226_9ZZZZ</name>
<feature type="region of interest" description="Disordered" evidence="1">
    <location>
        <begin position="1"/>
        <end position="41"/>
    </location>
</feature>